<keyword evidence="7 11" id="KW-0238">DNA-binding</keyword>
<dbReference type="Proteomes" id="UP001642483">
    <property type="component" value="Unassembled WGS sequence"/>
</dbReference>
<dbReference type="PROSITE" id="PS50039">
    <property type="entry name" value="FORK_HEAD_3"/>
    <property type="match status" value="1"/>
</dbReference>
<name>A0ABP0F110_CLALP</name>
<evidence type="ECO:0000256" key="3">
    <source>
        <dbReference type="ARBA" id="ARBA00022553"/>
    </source>
</evidence>
<dbReference type="InterPro" id="IPR018122">
    <property type="entry name" value="TF_fork_head_CS_1"/>
</dbReference>
<feature type="domain" description="Fork-head" evidence="13">
    <location>
        <begin position="307"/>
        <end position="401"/>
    </location>
</feature>
<comment type="subcellular location">
    <subcellularLocation>
        <location evidence="1 11">Nucleus</location>
    </subcellularLocation>
</comment>
<evidence type="ECO:0000256" key="7">
    <source>
        <dbReference type="ARBA" id="ARBA00023125"/>
    </source>
</evidence>
<proteinExistence type="predicted"/>
<dbReference type="PROSITE" id="PS00657">
    <property type="entry name" value="FORK_HEAD_1"/>
    <property type="match status" value="1"/>
</dbReference>
<dbReference type="Pfam" id="PF00250">
    <property type="entry name" value="Forkhead"/>
    <property type="match status" value="1"/>
</dbReference>
<feature type="region of interest" description="Disordered" evidence="12">
    <location>
        <begin position="130"/>
        <end position="305"/>
    </location>
</feature>
<dbReference type="EMBL" id="CAWYQH010000001">
    <property type="protein sequence ID" value="CAK8671962.1"/>
    <property type="molecule type" value="Genomic_DNA"/>
</dbReference>
<evidence type="ECO:0000313" key="15">
    <source>
        <dbReference type="Proteomes" id="UP001642483"/>
    </source>
</evidence>
<dbReference type="PROSITE" id="PS00658">
    <property type="entry name" value="FORK_HEAD_2"/>
    <property type="match status" value="1"/>
</dbReference>
<keyword evidence="4" id="KW-0221">Differentiation</keyword>
<keyword evidence="3" id="KW-0597">Phosphoprotein</keyword>
<dbReference type="SMART" id="SM00339">
    <property type="entry name" value="FH"/>
    <property type="match status" value="1"/>
</dbReference>
<evidence type="ECO:0000256" key="12">
    <source>
        <dbReference type="SAM" id="MobiDB-lite"/>
    </source>
</evidence>
<feature type="compositionally biased region" description="Basic and acidic residues" evidence="12">
    <location>
        <begin position="263"/>
        <end position="276"/>
    </location>
</feature>
<evidence type="ECO:0000256" key="6">
    <source>
        <dbReference type="ARBA" id="ARBA00023015"/>
    </source>
</evidence>
<dbReference type="PANTHER" id="PTHR11829:SF411">
    <property type="entry name" value="FORKHEAD BOX PROTEIN L2"/>
    <property type="match status" value="1"/>
</dbReference>
<evidence type="ECO:0000256" key="11">
    <source>
        <dbReference type="PROSITE-ProRule" id="PRU00089"/>
    </source>
</evidence>
<keyword evidence="2" id="KW-1017">Isopeptide bond</keyword>
<evidence type="ECO:0000256" key="10">
    <source>
        <dbReference type="ARBA" id="ARBA00034872"/>
    </source>
</evidence>
<evidence type="ECO:0000256" key="1">
    <source>
        <dbReference type="ARBA" id="ARBA00004123"/>
    </source>
</evidence>
<keyword evidence="8" id="KW-0804">Transcription</keyword>
<comment type="caution">
    <text evidence="14">The sequence shown here is derived from an EMBL/GenBank/DDBJ whole genome shotgun (WGS) entry which is preliminary data.</text>
</comment>
<keyword evidence="9 11" id="KW-0539">Nucleus</keyword>
<keyword evidence="5" id="KW-0832">Ubl conjugation</keyword>
<sequence length="569" mass="64345">MFAAMNYGHDLLLKSSSDRCLQGYEKLSYDGKTFYNAECWGQYDPCYDTPTSIQNYSFGYNPGCNDQLNKNSYHQRHDYYANATSSKLEEYPQAYVTDDASLNVSNHHGRQHVGQSQLDSIHNYSEIHQNLSTDRQRSSEKVLSDGNGNFNQVTSSSEYNKSSCLSRKGHKERFDDGSYKNDAMTRNGPTSPIPDRKFPVAMSEVQSSASSESDSSDLSSSGSNEPMEYKISSSSDDYCEKSNKNETKILPVNKKCNNGDKTSSIKEKVSTKEPEQAKSNNRNNADEKDLNSAKTTNKDDEKNRVQKPPYSYVALIAMAIRESEEKKLTLSAIYQYIVDKFPFYEKNRKGWQNSIRHNLSLNECFIKVPREGGGERKGNYWMLDPNCEDMFENGNYRRRRRMKRPYRPTPGAVSSMLDPSRAAMFGFVDNVYSSYSQFSHNTKYHLGSYGRYSDWSPSRSLSGQVMNTYGHAQYPSPDMCRTVSSQTYTRTNPSYYNVHPTLGSSFVPGDCNSTCSFQSYSTPATPPYSAGYGYEYPQQASTDMAGLSPCVVHNVGSNVYSNVHSSYNR</sequence>
<evidence type="ECO:0000256" key="8">
    <source>
        <dbReference type="ARBA" id="ARBA00023163"/>
    </source>
</evidence>
<dbReference type="InterPro" id="IPR047515">
    <property type="entry name" value="FH_FOXL2"/>
</dbReference>
<gene>
    <name evidence="14" type="ORF">CVLEPA_LOCUS979</name>
</gene>
<reference evidence="14 15" key="1">
    <citation type="submission" date="2024-02" db="EMBL/GenBank/DDBJ databases">
        <authorList>
            <person name="Daric V."/>
            <person name="Darras S."/>
        </authorList>
    </citation>
    <scope>NUCLEOTIDE SEQUENCE [LARGE SCALE GENOMIC DNA]</scope>
</reference>
<feature type="compositionally biased region" description="Low complexity" evidence="12">
    <location>
        <begin position="203"/>
        <end position="223"/>
    </location>
</feature>
<evidence type="ECO:0000256" key="2">
    <source>
        <dbReference type="ARBA" id="ARBA00022499"/>
    </source>
</evidence>
<dbReference type="InterPro" id="IPR001766">
    <property type="entry name" value="Fork_head_dom"/>
</dbReference>
<dbReference type="InterPro" id="IPR050211">
    <property type="entry name" value="FOX_domain-containing"/>
</dbReference>
<evidence type="ECO:0000256" key="9">
    <source>
        <dbReference type="ARBA" id="ARBA00023242"/>
    </source>
</evidence>
<evidence type="ECO:0000256" key="4">
    <source>
        <dbReference type="ARBA" id="ARBA00022782"/>
    </source>
</evidence>
<dbReference type="InterPro" id="IPR036388">
    <property type="entry name" value="WH-like_DNA-bd_sf"/>
</dbReference>
<feature type="compositionally biased region" description="Basic and acidic residues" evidence="12">
    <location>
        <begin position="238"/>
        <end position="247"/>
    </location>
</feature>
<dbReference type="PRINTS" id="PR00053">
    <property type="entry name" value="FORKHEAD"/>
</dbReference>
<protein>
    <recommendedName>
        <fullName evidence="10">Forkhead box protein L2</fullName>
    </recommendedName>
</protein>
<evidence type="ECO:0000256" key="5">
    <source>
        <dbReference type="ARBA" id="ARBA00022843"/>
    </source>
</evidence>
<evidence type="ECO:0000259" key="13">
    <source>
        <dbReference type="PROSITE" id="PS50039"/>
    </source>
</evidence>
<dbReference type="CDD" id="cd20028">
    <property type="entry name" value="FH_FOXL2"/>
    <property type="match status" value="1"/>
</dbReference>
<evidence type="ECO:0000313" key="14">
    <source>
        <dbReference type="EMBL" id="CAK8671962.1"/>
    </source>
</evidence>
<keyword evidence="6" id="KW-0805">Transcription regulation</keyword>
<accession>A0ABP0F110</accession>
<keyword evidence="15" id="KW-1185">Reference proteome</keyword>
<feature type="compositionally biased region" description="Basic and acidic residues" evidence="12">
    <location>
        <begin position="284"/>
        <end position="304"/>
    </location>
</feature>
<dbReference type="PANTHER" id="PTHR11829">
    <property type="entry name" value="FORKHEAD BOX PROTEIN"/>
    <property type="match status" value="1"/>
</dbReference>
<feature type="compositionally biased region" description="Basic and acidic residues" evidence="12">
    <location>
        <begin position="134"/>
        <end position="143"/>
    </location>
</feature>
<dbReference type="SUPFAM" id="SSF46785">
    <property type="entry name" value="Winged helix' DNA-binding domain"/>
    <property type="match status" value="1"/>
</dbReference>
<feature type="DNA-binding region" description="Fork-head" evidence="11">
    <location>
        <begin position="307"/>
        <end position="401"/>
    </location>
</feature>
<feature type="compositionally biased region" description="Polar residues" evidence="12">
    <location>
        <begin position="146"/>
        <end position="165"/>
    </location>
</feature>
<dbReference type="Gene3D" id="1.10.10.10">
    <property type="entry name" value="Winged helix-like DNA-binding domain superfamily/Winged helix DNA-binding domain"/>
    <property type="match status" value="1"/>
</dbReference>
<dbReference type="InterPro" id="IPR036390">
    <property type="entry name" value="WH_DNA-bd_sf"/>
</dbReference>
<dbReference type="InterPro" id="IPR030456">
    <property type="entry name" value="TF_fork_head_CS_2"/>
</dbReference>
<organism evidence="14 15">
    <name type="scientific">Clavelina lepadiformis</name>
    <name type="common">Light-bulb sea squirt</name>
    <name type="synonym">Ascidia lepadiformis</name>
    <dbReference type="NCBI Taxonomy" id="159417"/>
    <lineage>
        <taxon>Eukaryota</taxon>
        <taxon>Metazoa</taxon>
        <taxon>Chordata</taxon>
        <taxon>Tunicata</taxon>
        <taxon>Ascidiacea</taxon>
        <taxon>Aplousobranchia</taxon>
        <taxon>Clavelinidae</taxon>
        <taxon>Clavelina</taxon>
    </lineage>
</organism>